<dbReference type="InterPro" id="IPR002541">
    <property type="entry name" value="Cyt_c_assembly"/>
</dbReference>
<dbReference type="PANTHER" id="PTHR43653:SF1">
    <property type="entry name" value="CYTOCHROME C-TYPE BIOGENESIS PROTEIN CCMF"/>
    <property type="match status" value="1"/>
</dbReference>
<feature type="transmembrane region" description="Helical" evidence="10">
    <location>
        <begin position="437"/>
        <end position="454"/>
    </location>
</feature>
<comment type="subcellular location">
    <subcellularLocation>
        <location evidence="1">Cell inner membrane</location>
        <topology evidence="1">Multi-pass membrane protein</topology>
    </subcellularLocation>
</comment>
<evidence type="ECO:0000256" key="4">
    <source>
        <dbReference type="ARBA" id="ARBA00022519"/>
    </source>
</evidence>
<evidence type="ECO:0000256" key="8">
    <source>
        <dbReference type="ARBA" id="ARBA00023136"/>
    </source>
</evidence>
<feature type="transmembrane region" description="Helical" evidence="10">
    <location>
        <begin position="286"/>
        <end position="304"/>
    </location>
</feature>
<dbReference type="GO" id="GO:0015232">
    <property type="term" value="F:heme transmembrane transporter activity"/>
    <property type="evidence" value="ECO:0007669"/>
    <property type="project" value="InterPro"/>
</dbReference>
<organism evidence="13 14">
    <name type="scientific">Sulfitobacter mediterraneus</name>
    <dbReference type="NCBI Taxonomy" id="83219"/>
    <lineage>
        <taxon>Bacteria</taxon>
        <taxon>Pseudomonadati</taxon>
        <taxon>Pseudomonadota</taxon>
        <taxon>Alphaproteobacteria</taxon>
        <taxon>Rhodobacterales</taxon>
        <taxon>Roseobacteraceae</taxon>
        <taxon>Sulfitobacter</taxon>
    </lineage>
</organism>
<evidence type="ECO:0000259" key="11">
    <source>
        <dbReference type="Pfam" id="PF01578"/>
    </source>
</evidence>
<dbReference type="PRINTS" id="PR01411">
    <property type="entry name" value="CCMFBIOGNSIS"/>
</dbReference>
<feature type="transmembrane region" description="Helical" evidence="10">
    <location>
        <begin position="50"/>
        <end position="74"/>
    </location>
</feature>
<feature type="transmembrane region" description="Helical" evidence="10">
    <location>
        <begin position="137"/>
        <end position="156"/>
    </location>
</feature>
<evidence type="ECO:0000256" key="5">
    <source>
        <dbReference type="ARBA" id="ARBA00022692"/>
    </source>
</evidence>
<feature type="transmembrane region" description="Helical" evidence="10">
    <location>
        <begin position="108"/>
        <end position="125"/>
    </location>
</feature>
<keyword evidence="5 10" id="KW-0812">Transmembrane</keyword>
<reference evidence="13 14" key="1">
    <citation type="submission" date="2018-04" db="EMBL/GenBank/DDBJ databases">
        <title>Genomic Encyclopedia of Archaeal and Bacterial Type Strains, Phase II (KMG-II): from individual species to whole genera.</title>
        <authorList>
            <person name="Goeker M."/>
        </authorList>
    </citation>
    <scope>NUCLEOTIDE SEQUENCE [LARGE SCALE GENOMIC DNA]</scope>
    <source>
        <strain evidence="13 14">DSM 12244</strain>
    </source>
</reference>
<feature type="transmembrane region" description="Helical" evidence="10">
    <location>
        <begin position="460"/>
        <end position="481"/>
    </location>
</feature>
<evidence type="ECO:0000256" key="10">
    <source>
        <dbReference type="SAM" id="Phobius"/>
    </source>
</evidence>
<keyword evidence="8 10" id="KW-0472">Membrane</keyword>
<feature type="transmembrane region" description="Helical" evidence="10">
    <location>
        <begin position="406"/>
        <end position="425"/>
    </location>
</feature>
<feature type="transmembrane region" description="Helical" evidence="10">
    <location>
        <begin position="20"/>
        <end position="38"/>
    </location>
</feature>
<dbReference type="Pfam" id="PF16327">
    <property type="entry name" value="CcmF_C"/>
    <property type="match status" value="1"/>
</dbReference>
<dbReference type="NCBIfam" id="NF007691">
    <property type="entry name" value="PRK10369.1"/>
    <property type="match status" value="1"/>
</dbReference>
<dbReference type="NCBIfam" id="TIGR00353">
    <property type="entry name" value="nrfE"/>
    <property type="match status" value="1"/>
</dbReference>
<dbReference type="InterPro" id="IPR032523">
    <property type="entry name" value="CcmF_C"/>
</dbReference>
<evidence type="ECO:0000256" key="2">
    <source>
        <dbReference type="ARBA" id="ARBA00009186"/>
    </source>
</evidence>
<feature type="transmembrane region" description="Helical" evidence="10">
    <location>
        <begin position="502"/>
        <end position="524"/>
    </location>
</feature>
<dbReference type="PRINTS" id="PR01410">
    <property type="entry name" value="CCBIOGENESIS"/>
</dbReference>
<feature type="transmembrane region" description="Helical" evidence="10">
    <location>
        <begin position="628"/>
        <end position="645"/>
    </location>
</feature>
<dbReference type="PANTHER" id="PTHR43653">
    <property type="entry name" value="CYTOCHROME C ASSEMBLY PROTEIN-RELATED"/>
    <property type="match status" value="1"/>
</dbReference>
<gene>
    <name evidence="13" type="ORF">C8N31_102198</name>
</gene>
<feature type="transmembrane region" description="Helical" evidence="10">
    <location>
        <begin position="364"/>
        <end position="386"/>
    </location>
</feature>
<feature type="transmembrane region" description="Helical" evidence="10">
    <location>
        <begin position="219"/>
        <end position="241"/>
    </location>
</feature>
<dbReference type="GO" id="GO:0005886">
    <property type="term" value="C:plasma membrane"/>
    <property type="evidence" value="ECO:0007669"/>
    <property type="project" value="UniProtKB-SubCell"/>
</dbReference>
<dbReference type="InterPro" id="IPR003567">
    <property type="entry name" value="Cyt_c_biogenesis"/>
</dbReference>
<dbReference type="InterPro" id="IPR003568">
    <property type="entry name" value="Cyt_c_biogenesis_CcmF"/>
</dbReference>
<keyword evidence="4" id="KW-0997">Cell inner membrane</keyword>
<dbReference type="GO" id="GO:0020037">
    <property type="term" value="F:heme binding"/>
    <property type="evidence" value="ECO:0007669"/>
    <property type="project" value="InterPro"/>
</dbReference>
<evidence type="ECO:0000256" key="9">
    <source>
        <dbReference type="ARBA" id="ARBA00037230"/>
    </source>
</evidence>
<keyword evidence="6" id="KW-0201">Cytochrome c-type biogenesis</keyword>
<keyword evidence="3" id="KW-1003">Cell membrane</keyword>
<feature type="transmembrane region" description="Helical" evidence="10">
    <location>
        <begin position="261"/>
        <end position="277"/>
    </location>
</feature>
<dbReference type="Proteomes" id="UP000244092">
    <property type="component" value="Unassembled WGS sequence"/>
</dbReference>
<sequence>MERGQPAPYNHGMTTELGHFALILAFAVAIVQMIVPLIGAHKRWPGWMAVAEPAAGAQFVLTALSFGALTWAFVVSDFSLNVVVANSHSAKPMLYKISGTWGNHEGSMLLWVLIVTLFGAMAAWFGGGLPPTLRARVLAVQSAIAVAFFAFIIFTSNPFLRLEVPPFDGQDLNPLLQDPGLAFHPPFLYLGYVGLSMAFSFAVAALIEGRVDAAWGRWVRPWTLAAWIFLTIGIALGSWWAYYELGWGGFWFWDPVENASFMPWLLAAALLHSAIVVEKRESLKSWTILLAILAFGFSLIGTFIVRSGLLTSVHAFANDPERGVFILAIMAFFMGGALVLFTLRAGAMEAKGVFGLVSRESALVVNNLLLAVACFVVFVGTMWPLLAEMFFDRKLSVGPPFFNAAFTPFMVALGLILPVGSVLPWKRARISRAMWPLRYVFVLALAVGGLAFVMQTGRSMLGPMGLFLGAWLVSGTVVELMQRTGRGDNRLGRLRRLPRADWGKAVAHGGLGVTMAGIAGLTAWTVDDIRVAQIGQPFDVGSYTLTLTDVQELRGPNYLSTTGFVTLSKDGSEIAQMTPEKRFYPVAQMPTTEAAIDYNLLRDVYVVIGDQQDNGGWTVRTYIKPMTNWIWIGCALMALGGLLSLSDRRFRVAAGARKFSAVPAE</sequence>
<dbReference type="AlphaFoldDB" id="A0A2T6CHW2"/>
<protein>
    <submittedName>
        <fullName evidence="13">Cytochrome c-type biogenesis protein CcmF</fullName>
    </submittedName>
</protein>
<comment type="similarity">
    <text evidence="2">Belongs to the CcmF/CycK/Ccl1/NrfE/CcsA family.</text>
</comment>
<evidence type="ECO:0000259" key="12">
    <source>
        <dbReference type="Pfam" id="PF16327"/>
    </source>
</evidence>
<dbReference type="EMBL" id="QBKU01000002">
    <property type="protein sequence ID" value="PTX75093.1"/>
    <property type="molecule type" value="Genomic_DNA"/>
</dbReference>
<feature type="transmembrane region" description="Helical" evidence="10">
    <location>
        <begin position="187"/>
        <end position="207"/>
    </location>
</feature>
<name>A0A2T6CHW2_9RHOB</name>
<evidence type="ECO:0000256" key="7">
    <source>
        <dbReference type="ARBA" id="ARBA00022989"/>
    </source>
</evidence>
<feature type="domain" description="Cytochrome c-type biogenesis protein CcmF C-terminal" evidence="12">
    <location>
        <begin position="327"/>
        <end position="648"/>
    </location>
</feature>
<comment type="caution">
    <text evidence="13">The sequence shown here is derived from an EMBL/GenBank/DDBJ whole genome shotgun (WGS) entry which is preliminary data.</text>
</comment>
<dbReference type="Pfam" id="PF01578">
    <property type="entry name" value="Cytochrom_C_asm"/>
    <property type="match status" value="1"/>
</dbReference>
<comment type="function">
    <text evidence="9">Required for the biogenesis of c-type cytochromes. Possible subunit of a heme lyase.</text>
</comment>
<dbReference type="GO" id="GO:0017004">
    <property type="term" value="P:cytochrome complex assembly"/>
    <property type="evidence" value="ECO:0007669"/>
    <property type="project" value="UniProtKB-KW"/>
</dbReference>
<evidence type="ECO:0000313" key="14">
    <source>
        <dbReference type="Proteomes" id="UP000244092"/>
    </source>
</evidence>
<accession>A0A2T6CHW2</accession>
<evidence type="ECO:0000256" key="1">
    <source>
        <dbReference type="ARBA" id="ARBA00004429"/>
    </source>
</evidence>
<proteinExistence type="inferred from homology"/>
<feature type="transmembrane region" description="Helical" evidence="10">
    <location>
        <begin position="324"/>
        <end position="343"/>
    </location>
</feature>
<evidence type="ECO:0000256" key="3">
    <source>
        <dbReference type="ARBA" id="ARBA00022475"/>
    </source>
</evidence>
<evidence type="ECO:0000256" key="6">
    <source>
        <dbReference type="ARBA" id="ARBA00022748"/>
    </source>
</evidence>
<keyword evidence="7 10" id="KW-1133">Transmembrane helix</keyword>
<evidence type="ECO:0000313" key="13">
    <source>
        <dbReference type="EMBL" id="PTX75093.1"/>
    </source>
</evidence>
<feature type="domain" description="Cytochrome c assembly protein" evidence="11">
    <location>
        <begin position="101"/>
        <end position="308"/>
    </location>
</feature>